<dbReference type="AlphaFoldDB" id="K0PNN2"/>
<evidence type="ECO:0000256" key="1">
    <source>
        <dbReference type="SAM" id="MobiDB-lite"/>
    </source>
</evidence>
<organism evidence="2 3">
    <name type="scientific">Rhizobium mesoamericanum STM3625</name>
    <dbReference type="NCBI Taxonomy" id="1211777"/>
    <lineage>
        <taxon>Bacteria</taxon>
        <taxon>Pseudomonadati</taxon>
        <taxon>Pseudomonadota</taxon>
        <taxon>Alphaproteobacteria</taxon>
        <taxon>Hyphomicrobiales</taxon>
        <taxon>Rhizobiaceae</taxon>
        <taxon>Rhizobium/Agrobacterium group</taxon>
        <taxon>Rhizobium</taxon>
    </lineage>
</organism>
<feature type="region of interest" description="Disordered" evidence="1">
    <location>
        <begin position="92"/>
        <end position="128"/>
    </location>
</feature>
<comment type="caution">
    <text evidence="2">The sequence shown here is derived from an EMBL/GenBank/DDBJ whole genome shotgun (WGS) entry which is preliminary data.</text>
</comment>
<accession>K0PNN2</accession>
<dbReference type="HOGENOM" id="CLU_1957805_0_0_5"/>
<evidence type="ECO:0000313" key="3">
    <source>
        <dbReference type="Proteomes" id="UP000009319"/>
    </source>
</evidence>
<gene>
    <name evidence="2" type="ORF">BN77_2673</name>
</gene>
<evidence type="ECO:0000313" key="2">
    <source>
        <dbReference type="EMBL" id="CCM75518.1"/>
    </source>
</evidence>
<protein>
    <submittedName>
        <fullName evidence="2">Uncharacterized protein</fullName>
    </submittedName>
</protein>
<reference evidence="2 3" key="1">
    <citation type="journal article" date="2013" name="Genome Announc.">
        <title>Draft Genome Sequence of Rhizobium mesoamericanum STM3625, a Nitrogen-Fixing Symbiont of Mimosa pudica Isolated in French Guiana (South America).</title>
        <authorList>
            <person name="Moulin L."/>
            <person name="Mornico D."/>
            <person name="Melkonian R."/>
            <person name="Klonowska A."/>
        </authorList>
    </citation>
    <scope>NUCLEOTIDE SEQUENCE [LARGE SCALE GENOMIC DNA]</scope>
    <source>
        <strain evidence="2 3">STM3625</strain>
    </source>
</reference>
<proteinExistence type="predicted"/>
<dbReference type="EMBL" id="CANI01000017">
    <property type="protein sequence ID" value="CCM75518.1"/>
    <property type="molecule type" value="Genomic_DNA"/>
</dbReference>
<sequence length="128" mass="14534">MVIALVNNAFALSGEMGENTRMALIMISKPDRALAERPGDGRFMPSTGSRPRTTIRTFTKIDSATAISARLGAGKDLGNDIYKAELERGLPLRRRRQPEYVRRKKIRETRRRQSREKGGPSRRKAHER</sequence>
<keyword evidence="3" id="KW-1185">Reference proteome</keyword>
<dbReference type="Proteomes" id="UP000009319">
    <property type="component" value="Unassembled WGS sequence"/>
</dbReference>
<dbReference type="STRING" id="1211777.BN77_2673"/>
<name>K0PNN2_9HYPH</name>